<reference evidence="1" key="1">
    <citation type="submission" date="2022-08" db="EMBL/GenBank/DDBJ databases">
        <title>Genome Sequence of Lecanicillium fungicola.</title>
        <authorList>
            <person name="Buettner E."/>
        </authorList>
    </citation>
    <scope>NUCLEOTIDE SEQUENCE</scope>
    <source>
        <strain evidence="1">Babe33</strain>
    </source>
</reference>
<dbReference type="Proteomes" id="UP001143910">
    <property type="component" value="Unassembled WGS sequence"/>
</dbReference>
<gene>
    <name evidence="1" type="ORF">NQ176_g7959</name>
</gene>
<dbReference type="EMBL" id="JANJQO010001445">
    <property type="protein sequence ID" value="KAJ2970909.1"/>
    <property type="molecule type" value="Genomic_DNA"/>
</dbReference>
<evidence type="ECO:0000313" key="1">
    <source>
        <dbReference type="EMBL" id="KAJ2970909.1"/>
    </source>
</evidence>
<protein>
    <submittedName>
        <fullName evidence="1">Uncharacterized protein</fullName>
    </submittedName>
</protein>
<keyword evidence="2" id="KW-1185">Reference proteome</keyword>
<proteinExistence type="predicted"/>
<organism evidence="1 2">
    <name type="scientific">Zarea fungicola</name>
    <dbReference type="NCBI Taxonomy" id="93591"/>
    <lineage>
        <taxon>Eukaryota</taxon>
        <taxon>Fungi</taxon>
        <taxon>Dikarya</taxon>
        <taxon>Ascomycota</taxon>
        <taxon>Pezizomycotina</taxon>
        <taxon>Sordariomycetes</taxon>
        <taxon>Hypocreomycetidae</taxon>
        <taxon>Hypocreales</taxon>
        <taxon>Cordycipitaceae</taxon>
        <taxon>Zarea</taxon>
    </lineage>
</organism>
<comment type="caution">
    <text evidence="1">The sequence shown here is derived from an EMBL/GenBank/DDBJ whole genome shotgun (WGS) entry which is preliminary data.</text>
</comment>
<name>A0ACC1MW78_9HYPO</name>
<sequence length="66" mass="7053">MPPQAGRSGVWENAGFLMQLSMALYDVANKSGALSAEAKGAVEAHLKNQGYNQSWESVRTALVVLC</sequence>
<evidence type="ECO:0000313" key="2">
    <source>
        <dbReference type="Proteomes" id="UP001143910"/>
    </source>
</evidence>
<accession>A0ACC1MW78</accession>